<dbReference type="InterPro" id="IPR006311">
    <property type="entry name" value="TAT_signal"/>
</dbReference>
<accession>A0A3D8MA21</accession>
<dbReference type="InterPro" id="IPR010869">
    <property type="entry name" value="DUF1501"/>
</dbReference>
<dbReference type="PROSITE" id="PS51318">
    <property type="entry name" value="TAT"/>
    <property type="match status" value="1"/>
</dbReference>
<dbReference type="PANTHER" id="PTHR43737:SF1">
    <property type="entry name" value="DUF1501 DOMAIN-CONTAINING PROTEIN"/>
    <property type="match status" value="1"/>
</dbReference>
<comment type="caution">
    <text evidence="1">The sequence shown here is derived from an EMBL/GenBank/DDBJ whole genome shotgun (WGS) entry which is preliminary data.</text>
</comment>
<name>A0A3D8MA21_9ALTE</name>
<gene>
    <name evidence="1" type="ORF">DXV75_07545</name>
</gene>
<dbReference type="OrthoDB" id="9779968at2"/>
<dbReference type="Pfam" id="PF07394">
    <property type="entry name" value="DUF1501"/>
    <property type="match status" value="1"/>
</dbReference>
<reference evidence="2" key="1">
    <citation type="submission" date="2018-08" db="EMBL/GenBank/DDBJ databases">
        <authorList>
            <person name="Zhang J."/>
            <person name="Du Z.-J."/>
        </authorList>
    </citation>
    <scope>NUCLEOTIDE SEQUENCE [LARGE SCALE GENOMIC DNA]</scope>
    <source>
        <strain evidence="2">KCTC 52655</strain>
    </source>
</reference>
<evidence type="ECO:0000313" key="2">
    <source>
        <dbReference type="Proteomes" id="UP000256561"/>
    </source>
</evidence>
<keyword evidence="2" id="KW-1185">Reference proteome</keyword>
<dbReference type="AlphaFoldDB" id="A0A3D8MA21"/>
<proteinExistence type="predicted"/>
<evidence type="ECO:0000313" key="1">
    <source>
        <dbReference type="EMBL" id="RDV26867.1"/>
    </source>
</evidence>
<dbReference type="PANTHER" id="PTHR43737">
    <property type="entry name" value="BLL7424 PROTEIN"/>
    <property type="match status" value="1"/>
</dbReference>
<dbReference type="Proteomes" id="UP000256561">
    <property type="component" value="Unassembled WGS sequence"/>
</dbReference>
<organism evidence="1 2">
    <name type="scientific">Alteromonas aestuariivivens</name>
    <dbReference type="NCBI Taxonomy" id="1938339"/>
    <lineage>
        <taxon>Bacteria</taxon>
        <taxon>Pseudomonadati</taxon>
        <taxon>Pseudomonadota</taxon>
        <taxon>Gammaproteobacteria</taxon>
        <taxon>Alteromonadales</taxon>
        <taxon>Alteromonadaceae</taxon>
        <taxon>Alteromonas/Salinimonas group</taxon>
        <taxon>Alteromonas</taxon>
    </lineage>
</organism>
<sequence length="390" mass="42702">MNSKYPGPGPLNRRQFLRNTLLGMAALSFPTGYAVAGSASPGKRKIVWVLLRGALDSLHTVIPTQDPHYQQLRPTLSQSFNQPLLPLNKAFSLHPALKNLYQMYQDKALLPVVAVGSGYPSRSHFDGQDYLESGLPKTDEDSGWLGRAVAARQASALAVSRAKPMSLRSASQVNSWYPSGLDNAEQDFYERLSALYEGNPAMHEALEKGMQVRGLVSSEEAPKRRGRFEDLAGACARLMLEDPKLDCAMLEVGGWDTHNQQANRLNRGLSELDQGLLALQKGLGKEWQNTVIIVATEFGRTAKENGTQGTDHGTASALLLAGGAVRGGQVLGQWPGLAPEQLYEQRDLMPTSNSFDWIATVLHQHWQLAQPELRNVFPQAKVLPQSLIAS</sequence>
<dbReference type="EMBL" id="QRHA01000004">
    <property type="protein sequence ID" value="RDV26867.1"/>
    <property type="molecule type" value="Genomic_DNA"/>
</dbReference>
<protein>
    <submittedName>
        <fullName evidence="1">DUF1501 domain-containing protein</fullName>
    </submittedName>
</protein>